<name>A0ABY6J7X4_9BACT</name>
<organism evidence="7 8">
    <name type="scientific">Chitinophaga horti</name>
    <dbReference type="NCBI Taxonomy" id="2920382"/>
    <lineage>
        <taxon>Bacteria</taxon>
        <taxon>Pseudomonadati</taxon>
        <taxon>Bacteroidota</taxon>
        <taxon>Chitinophagia</taxon>
        <taxon>Chitinophagales</taxon>
        <taxon>Chitinophagaceae</taxon>
        <taxon>Chitinophaga</taxon>
    </lineage>
</organism>
<dbReference type="Proteomes" id="UP001162741">
    <property type="component" value="Chromosome"/>
</dbReference>
<feature type="signal peptide" evidence="5">
    <location>
        <begin position="1"/>
        <end position="24"/>
    </location>
</feature>
<dbReference type="CDD" id="cd02966">
    <property type="entry name" value="TlpA_like_family"/>
    <property type="match status" value="1"/>
</dbReference>
<keyword evidence="4" id="KW-0676">Redox-active center</keyword>
<feature type="domain" description="Thioredoxin" evidence="6">
    <location>
        <begin position="37"/>
        <end position="189"/>
    </location>
</feature>
<evidence type="ECO:0000313" key="8">
    <source>
        <dbReference type="Proteomes" id="UP001162741"/>
    </source>
</evidence>
<evidence type="ECO:0000313" key="7">
    <source>
        <dbReference type="EMBL" id="UYQ95795.1"/>
    </source>
</evidence>
<evidence type="ECO:0000256" key="5">
    <source>
        <dbReference type="SAM" id="SignalP"/>
    </source>
</evidence>
<proteinExistence type="predicted"/>
<dbReference type="Gene3D" id="3.40.30.10">
    <property type="entry name" value="Glutaredoxin"/>
    <property type="match status" value="1"/>
</dbReference>
<dbReference type="PROSITE" id="PS51352">
    <property type="entry name" value="THIOREDOXIN_2"/>
    <property type="match status" value="1"/>
</dbReference>
<keyword evidence="3" id="KW-1015">Disulfide bond</keyword>
<keyword evidence="5" id="KW-0732">Signal</keyword>
<sequence length="334" mass="36837">MKNAKCRPLSKILGMICCLGVWHAAAVAQTDAPVIRNKIGDVAPSLFITKWLKGTPITKLEKNKVYVVEFWATWCTPCILGMPHMSDMAKRYKDVTFIGITSMEKTLADSAKAQAFADRSNGMMAYNVAFSDPKGEMSKYWISAFGQSGIPVAYVIDRMGNVAWIGHPLMGLQEAVELARQDKLTASAAQKVNEDWNAKRIHGKLKDSALKVALKENRTRDAIALNDEVLEGLPFNVAIAAGKRYALLTAIDSVAARAYGERLIKKHGNAPLVLKSVAFTIFEGCDARVIHEVKVKVTGVPDYKLARALLLKSLECSEKDSKTAMYLDRIEQMK</sequence>
<dbReference type="InterPro" id="IPR000866">
    <property type="entry name" value="AhpC/TSA"/>
</dbReference>
<dbReference type="InterPro" id="IPR036249">
    <property type="entry name" value="Thioredoxin-like_sf"/>
</dbReference>
<dbReference type="EMBL" id="CP107006">
    <property type="protein sequence ID" value="UYQ95795.1"/>
    <property type="molecule type" value="Genomic_DNA"/>
</dbReference>
<protein>
    <submittedName>
        <fullName evidence="7">TlpA family protein disulfide reductase</fullName>
    </submittedName>
</protein>
<dbReference type="SUPFAM" id="SSF52833">
    <property type="entry name" value="Thioredoxin-like"/>
    <property type="match status" value="1"/>
</dbReference>
<accession>A0ABY6J7X4</accession>
<dbReference type="PANTHER" id="PTHR42852:SF6">
    <property type="entry name" value="THIOL:DISULFIDE INTERCHANGE PROTEIN DSBE"/>
    <property type="match status" value="1"/>
</dbReference>
<evidence type="ECO:0000256" key="2">
    <source>
        <dbReference type="ARBA" id="ARBA00022748"/>
    </source>
</evidence>
<reference evidence="7" key="1">
    <citation type="submission" date="2022-10" db="EMBL/GenBank/DDBJ databases">
        <title>Chitinophaga sp. nov., isolated from soil.</title>
        <authorList>
            <person name="Jeon C.O."/>
        </authorList>
    </citation>
    <scope>NUCLEOTIDE SEQUENCE</scope>
    <source>
        <strain evidence="7">R8</strain>
    </source>
</reference>
<keyword evidence="2" id="KW-0201">Cytochrome c-type biogenesis</keyword>
<dbReference type="RefSeq" id="WP_264283475.1">
    <property type="nucleotide sequence ID" value="NZ_CP107006.1"/>
</dbReference>
<evidence type="ECO:0000256" key="4">
    <source>
        <dbReference type="ARBA" id="ARBA00023284"/>
    </source>
</evidence>
<dbReference type="InterPro" id="IPR050553">
    <property type="entry name" value="Thioredoxin_ResA/DsbE_sf"/>
</dbReference>
<keyword evidence="8" id="KW-1185">Reference proteome</keyword>
<dbReference type="InterPro" id="IPR013766">
    <property type="entry name" value="Thioredoxin_domain"/>
</dbReference>
<evidence type="ECO:0000259" key="6">
    <source>
        <dbReference type="PROSITE" id="PS51352"/>
    </source>
</evidence>
<evidence type="ECO:0000256" key="1">
    <source>
        <dbReference type="ARBA" id="ARBA00004196"/>
    </source>
</evidence>
<evidence type="ECO:0000256" key="3">
    <source>
        <dbReference type="ARBA" id="ARBA00023157"/>
    </source>
</evidence>
<feature type="chain" id="PRO_5046133066" evidence="5">
    <location>
        <begin position="25"/>
        <end position="334"/>
    </location>
</feature>
<gene>
    <name evidence="7" type="ORF">MKQ68_11845</name>
</gene>
<dbReference type="Pfam" id="PF00578">
    <property type="entry name" value="AhpC-TSA"/>
    <property type="match status" value="1"/>
</dbReference>
<comment type="subcellular location">
    <subcellularLocation>
        <location evidence="1">Cell envelope</location>
    </subcellularLocation>
</comment>
<dbReference type="PANTHER" id="PTHR42852">
    <property type="entry name" value="THIOL:DISULFIDE INTERCHANGE PROTEIN DSBE"/>
    <property type="match status" value="1"/>
</dbReference>